<feature type="binding site" evidence="12">
    <location>
        <position position="452"/>
    </location>
    <ligand>
        <name>Zn(2+)</name>
        <dbReference type="ChEBI" id="CHEBI:29105"/>
        <label>2</label>
    </ligand>
</feature>
<feature type="binding site" evidence="12">
    <location>
        <position position="449"/>
    </location>
    <ligand>
        <name>Zn(2+)</name>
        <dbReference type="ChEBI" id="CHEBI:29105"/>
        <label>2</label>
    </ligand>
</feature>
<gene>
    <name evidence="12" type="primary">priA</name>
    <name evidence="14" type="ORF">BA177_00530</name>
</gene>
<evidence type="ECO:0000256" key="1">
    <source>
        <dbReference type="ARBA" id="ARBA00022515"/>
    </source>
</evidence>
<dbReference type="SUPFAM" id="SSF52540">
    <property type="entry name" value="P-loop containing nucleoside triphosphate hydrolases"/>
    <property type="match status" value="1"/>
</dbReference>
<dbReference type="SMART" id="SM00487">
    <property type="entry name" value="DEXDc"/>
    <property type="match status" value="1"/>
</dbReference>
<dbReference type="NCBIfam" id="TIGR00595">
    <property type="entry name" value="priA"/>
    <property type="match status" value="1"/>
</dbReference>
<accession>A0A193LBM1</accession>
<evidence type="ECO:0000256" key="7">
    <source>
        <dbReference type="ARBA" id="ARBA00022833"/>
    </source>
</evidence>
<comment type="catalytic activity">
    <reaction evidence="11 12">
        <text>ATP + H2O = ADP + phosphate + H(+)</text>
        <dbReference type="Rhea" id="RHEA:13065"/>
        <dbReference type="ChEBI" id="CHEBI:15377"/>
        <dbReference type="ChEBI" id="CHEBI:15378"/>
        <dbReference type="ChEBI" id="CHEBI:30616"/>
        <dbReference type="ChEBI" id="CHEBI:43474"/>
        <dbReference type="ChEBI" id="CHEBI:456216"/>
        <dbReference type="EC" id="5.6.2.4"/>
    </reaction>
</comment>
<dbReference type="GO" id="GO:0006302">
    <property type="term" value="P:double-strand break repair"/>
    <property type="evidence" value="ECO:0007669"/>
    <property type="project" value="InterPro"/>
</dbReference>
<comment type="similarity">
    <text evidence="12">Belongs to the helicase family. PriA subfamily.</text>
</comment>
<feature type="binding site" evidence="12">
    <location>
        <position position="467"/>
    </location>
    <ligand>
        <name>Zn(2+)</name>
        <dbReference type="ChEBI" id="CHEBI:29105"/>
        <label>2</label>
    </ligand>
</feature>
<dbReference type="GO" id="GO:0008270">
    <property type="term" value="F:zinc ion binding"/>
    <property type="evidence" value="ECO:0007669"/>
    <property type="project" value="UniProtKB-UniRule"/>
</dbReference>
<dbReference type="CDD" id="cd17929">
    <property type="entry name" value="DEXHc_priA"/>
    <property type="match status" value="1"/>
</dbReference>
<dbReference type="SMART" id="SM00490">
    <property type="entry name" value="HELICc"/>
    <property type="match status" value="1"/>
</dbReference>
<evidence type="ECO:0000313" key="14">
    <source>
        <dbReference type="EMBL" id="ANO49902.1"/>
    </source>
</evidence>
<keyword evidence="10 12" id="KW-0413">Isomerase</keyword>
<evidence type="ECO:0000256" key="12">
    <source>
        <dbReference type="HAMAP-Rule" id="MF_00983"/>
    </source>
</evidence>
<keyword evidence="5 12" id="KW-0378">Hydrolase</keyword>
<dbReference type="InterPro" id="IPR014001">
    <property type="entry name" value="Helicase_ATP-bd"/>
</dbReference>
<dbReference type="RefSeq" id="WP_068611771.1">
    <property type="nucleotide sequence ID" value="NZ_CP016268.1"/>
</dbReference>
<dbReference type="InterPro" id="IPR041236">
    <property type="entry name" value="PriA_C"/>
</dbReference>
<dbReference type="OrthoDB" id="9759544at2"/>
<dbReference type="EC" id="5.6.2.4" evidence="12"/>
<evidence type="ECO:0000313" key="15">
    <source>
        <dbReference type="Proteomes" id="UP000092695"/>
    </source>
</evidence>
<evidence type="ECO:0000259" key="13">
    <source>
        <dbReference type="PROSITE" id="PS51192"/>
    </source>
</evidence>
<protein>
    <recommendedName>
        <fullName evidence="12">Replication restart protein PriA</fullName>
    </recommendedName>
    <alternativeName>
        <fullName evidence="12">ATP-dependent DNA helicase PriA</fullName>
        <ecNumber evidence="12">5.6.2.4</ecNumber>
    </alternativeName>
    <alternativeName>
        <fullName evidence="12">DNA 3'-5' helicase PriA</fullName>
    </alternativeName>
</protein>
<comment type="cofactor">
    <cofactor evidence="12">
        <name>Zn(2+)</name>
        <dbReference type="ChEBI" id="CHEBI:29105"/>
    </cofactor>
    <text evidence="12">Binds 2 zinc ions per subunit.</text>
</comment>
<dbReference type="Pfam" id="PF17764">
    <property type="entry name" value="PriA_3primeBD"/>
    <property type="match status" value="1"/>
</dbReference>
<dbReference type="STRING" id="1548547.BA177_00530"/>
<dbReference type="InterPro" id="IPR011545">
    <property type="entry name" value="DEAD/DEAH_box_helicase_dom"/>
</dbReference>
<keyword evidence="7 12" id="KW-0862">Zinc</keyword>
<dbReference type="InterPro" id="IPR042115">
    <property type="entry name" value="PriA_3primeBD_sf"/>
</dbReference>
<dbReference type="GO" id="GO:0006270">
    <property type="term" value="P:DNA replication initiation"/>
    <property type="evidence" value="ECO:0007669"/>
    <property type="project" value="TreeGrafter"/>
</dbReference>
<comment type="subunit">
    <text evidence="12">Component of the replication restart primosome.</text>
</comment>
<keyword evidence="15" id="KW-1185">Reference proteome</keyword>
<dbReference type="PROSITE" id="PS51192">
    <property type="entry name" value="HELICASE_ATP_BIND_1"/>
    <property type="match status" value="1"/>
</dbReference>
<dbReference type="NCBIfam" id="NF004067">
    <property type="entry name" value="PRK05580.1-4"/>
    <property type="match status" value="1"/>
</dbReference>
<dbReference type="Gene3D" id="3.40.50.300">
    <property type="entry name" value="P-loop containing nucleotide triphosphate hydrolases"/>
    <property type="match status" value="2"/>
</dbReference>
<evidence type="ECO:0000256" key="3">
    <source>
        <dbReference type="ARBA" id="ARBA00022723"/>
    </source>
</evidence>
<dbReference type="GO" id="GO:0005524">
    <property type="term" value="F:ATP binding"/>
    <property type="evidence" value="ECO:0007669"/>
    <property type="project" value="UniProtKB-UniRule"/>
</dbReference>
<organism evidence="14 15">
    <name type="scientific">Woeseia oceani</name>
    <dbReference type="NCBI Taxonomy" id="1548547"/>
    <lineage>
        <taxon>Bacteria</taxon>
        <taxon>Pseudomonadati</taxon>
        <taxon>Pseudomonadota</taxon>
        <taxon>Gammaproteobacteria</taxon>
        <taxon>Woeseiales</taxon>
        <taxon>Woeseiaceae</taxon>
        <taxon>Woeseia</taxon>
    </lineage>
</organism>
<dbReference type="GO" id="GO:0003677">
    <property type="term" value="F:DNA binding"/>
    <property type="evidence" value="ECO:0007669"/>
    <property type="project" value="UniProtKB-UniRule"/>
</dbReference>
<evidence type="ECO:0000256" key="5">
    <source>
        <dbReference type="ARBA" id="ARBA00022801"/>
    </source>
</evidence>
<evidence type="ECO:0000256" key="10">
    <source>
        <dbReference type="ARBA" id="ARBA00023235"/>
    </source>
</evidence>
<proteinExistence type="inferred from homology"/>
<keyword evidence="8 12" id="KW-0067">ATP-binding</keyword>
<evidence type="ECO:0000256" key="11">
    <source>
        <dbReference type="ARBA" id="ARBA00048988"/>
    </source>
</evidence>
<dbReference type="Pfam" id="PF18074">
    <property type="entry name" value="PriA_C"/>
    <property type="match status" value="1"/>
</dbReference>
<feature type="binding site" evidence="12">
    <location>
        <position position="470"/>
    </location>
    <ligand>
        <name>Zn(2+)</name>
        <dbReference type="ChEBI" id="CHEBI:29105"/>
        <label>2</label>
    </ligand>
</feature>
<dbReference type="GO" id="GO:0043138">
    <property type="term" value="F:3'-5' DNA helicase activity"/>
    <property type="evidence" value="ECO:0007669"/>
    <property type="project" value="UniProtKB-EC"/>
</dbReference>
<feature type="binding site" evidence="12">
    <location>
        <position position="480"/>
    </location>
    <ligand>
        <name>Zn(2+)</name>
        <dbReference type="ChEBI" id="CHEBI:29105"/>
        <label>1</label>
    </ligand>
</feature>
<comment type="function">
    <text evidence="12">Initiates the restart of stalled replication forks, which reloads the replicative helicase on sites other than the origin of replication. Recognizes and binds to abandoned replication forks and remodels them to uncover a helicase loading site. Promotes assembly of the primosome at these replication forks.</text>
</comment>
<dbReference type="Gene3D" id="3.40.1440.60">
    <property type="entry name" value="PriA, 3(prime) DNA-binding domain"/>
    <property type="match status" value="1"/>
</dbReference>
<dbReference type="InterPro" id="IPR027417">
    <property type="entry name" value="P-loop_NTPase"/>
</dbReference>
<dbReference type="InterPro" id="IPR001650">
    <property type="entry name" value="Helicase_C-like"/>
</dbReference>
<dbReference type="GO" id="GO:0006269">
    <property type="term" value="P:DNA replication, synthesis of primer"/>
    <property type="evidence" value="ECO:0007669"/>
    <property type="project" value="UniProtKB-KW"/>
</dbReference>
<dbReference type="AlphaFoldDB" id="A0A193LBM1"/>
<dbReference type="InterPro" id="IPR005259">
    <property type="entry name" value="PriA"/>
</dbReference>
<dbReference type="PANTHER" id="PTHR30580:SF0">
    <property type="entry name" value="PRIMOSOMAL PROTEIN N"/>
    <property type="match status" value="1"/>
</dbReference>
<keyword evidence="3 12" id="KW-0479">Metal-binding</keyword>
<name>A0A193LBM1_9GAMM</name>
<dbReference type="Pfam" id="PF00271">
    <property type="entry name" value="Helicase_C"/>
    <property type="match status" value="1"/>
</dbReference>
<feature type="binding site" evidence="12">
    <location>
        <position position="440"/>
    </location>
    <ligand>
        <name>Zn(2+)</name>
        <dbReference type="ChEBI" id="CHEBI:29105"/>
        <label>1</label>
    </ligand>
</feature>
<dbReference type="PANTHER" id="PTHR30580">
    <property type="entry name" value="PRIMOSOMAL PROTEIN N"/>
    <property type="match status" value="1"/>
</dbReference>
<dbReference type="Pfam" id="PF18319">
    <property type="entry name" value="Zn_ribbon_PriA"/>
    <property type="match status" value="1"/>
</dbReference>
<sequence length="734" mass="80675">MSPPPVLKVAVNVPLSRLFDYLPPKGVDPARLQAGVRVTVPFGRQQQSAVVMEVADSSELPHSKLKRALALQDEETLLGADDLWLIRFTSEYYHHPVGEVVAAALPTLLRQARPLIPTTEQVVLTPAGRNASDAVLSRRAPKQAELLDALLRRGKATVSELDERLPQWRRSRKALLDKGWIQIDEIADVPPPPGREAAEPGPELNREQRAVLADMRSHADFRVTVLDGVTGSGKTEVYLHRMQDVLAQDKQVLILVPEIGLTPQFVRRLRRRLGIEPLLLHSSLTDNERLNAWRMARDGSAPLLLGTRSAIFTPLARPGLIVVDEEHDSSYKQQEGLRYSARDLAVARAKQLNIPVILGSATPSLETLQRCRQAAYRHQVLSQRAGNAAPPLLRLVDLARYPSNDGLSDPLLRALDKHLGENGQALIFLNRRGFAPTLICGGCGKIAECNRCDARMTVHAARNALHCHHCGARRALDASCSDCGSACRPLGQGTERIEGVLAARYGDESVTRIDSDSTRLKGTMDKALARATSGDARILVGTQMLSKGHHFPKLTLVGVVNADQGLFSTDFRGGERLAQSLTQVAGRAGRERRQGEVIIQTAFASHPFWNRLLSGGYADVADYSLAEREAAAWPPYSRLALIRASAMQRDHTHEFLNAARNKAEQLGFDQVRLLGPVSAPMERRAGRYRAQLLLQSGSRQALHGLLDALVLALESSKSGRRVRWSVDVDPVELF</sequence>
<dbReference type="FunFam" id="3.40.50.300:FF:000489">
    <property type="entry name" value="Primosome assembly protein PriA"/>
    <property type="match status" value="1"/>
</dbReference>
<dbReference type="HAMAP" id="MF_00983">
    <property type="entry name" value="PriA"/>
    <property type="match status" value="1"/>
</dbReference>
<evidence type="ECO:0000256" key="2">
    <source>
        <dbReference type="ARBA" id="ARBA00022705"/>
    </source>
</evidence>
<feature type="binding site" evidence="12">
    <location>
        <position position="483"/>
    </location>
    <ligand>
        <name>Zn(2+)</name>
        <dbReference type="ChEBI" id="CHEBI:29105"/>
        <label>1</label>
    </ligand>
</feature>
<dbReference type="GO" id="GO:1990077">
    <property type="term" value="C:primosome complex"/>
    <property type="evidence" value="ECO:0007669"/>
    <property type="project" value="UniProtKB-UniRule"/>
</dbReference>
<feature type="domain" description="Helicase ATP-binding" evidence="13">
    <location>
        <begin position="215"/>
        <end position="381"/>
    </location>
</feature>
<keyword evidence="4 12" id="KW-0547">Nucleotide-binding</keyword>
<evidence type="ECO:0000256" key="6">
    <source>
        <dbReference type="ARBA" id="ARBA00022806"/>
    </source>
</evidence>
<comment type="catalytic activity">
    <reaction evidence="12">
        <text>Couples ATP hydrolysis with the unwinding of duplex DNA by translocating in the 3'-5' direction.</text>
        <dbReference type="EC" id="5.6.2.4"/>
    </reaction>
</comment>
<keyword evidence="6 12" id="KW-0347">Helicase</keyword>
<dbReference type="Proteomes" id="UP000092695">
    <property type="component" value="Chromosome"/>
</dbReference>
<feature type="binding site" evidence="12">
    <location>
        <position position="443"/>
    </location>
    <ligand>
        <name>Zn(2+)</name>
        <dbReference type="ChEBI" id="CHEBI:29105"/>
        <label>1</label>
    </ligand>
</feature>
<dbReference type="InterPro" id="IPR040498">
    <property type="entry name" value="PriA_CRR"/>
</dbReference>
<reference evidence="14 15" key="1">
    <citation type="submission" date="2016-06" db="EMBL/GenBank/DDBJ databases">
        <title>Complete genome sequence of a deep-branching marine Gamma Proteobacterium Woeseia oceani type strain XK5.</title>
        <authorList>
            <person name="Mu D."/>
            <person name="Du Z."/>
        </authorList>
    </citation>
    <scope>NUCLEOTIDE SEQUENCE [LARGE SCALE GENOMIC DNA]</scope>
    <source>
        <strain evidence="14 15">XK5</strain>
    </source>
</reference>
<dbReference type="GO" id="GO:0006310">
    <property type="term" value="P:DNA recombination"/>
    <property type="evidence" value="ECO:0007669"/>
    <property type="project" value="InterPro"/>
</dbReference>
<evidence type="ECO:0000256" key="9">
    <source>
        <dbReference type="ARBA" id="ARBA00023125"/>
    </source>
</evidence>
<evidence type="ECO:0000256" key="8">
    <source>
        <dbReference type="ARBA" id="ARBA00022840"/>
    </source>
</evidence>
<dbReference type="KEGG" id="woc:BA177_00530"/>
<keyword evidence="2 12" id="KW-0235">DNA replication</keyword>
<dbReference type="Pfam" id="PF00270">
    <property type="entry name" value="DEAD"/>
    <property type="match status" value="1"/>
</dbReference>
<evidence type="ECO:0000256" key="4">
    <source>
        <dbReference type="ARBA" id="ARBA00022741"/>
    </source>
</evidence>
<dbReference type="InterPro" id="IPR041222">
    <property type="entry name" value="PriA_3primeBD"/>
</dbReference>
<dbReference type="EMBL" id="CP016268">
    <property type="protein sequence ID" value="ANO49902.1"/>
    <property type="molecule type" value="Genomic_DNA"/>
</dbReference>
<keyword evidence="1 12" id="KW-0639">Primosome</keyword>
<dbReference type="FunFam" id="3.40.1440.60:FF:000001">
    <property type="entry name" value="Primosomal protein N"/>
    <property type="match status" value="1"/>
</dbReference>
<keyword evidence="9 12" id="KW-0238">DNA-binding</keyword>
<dbReference type="GO" id="GO:0016887">
    <property type="term" value="F:ATP hydrolysis activity"/>
    <property type="evidence" value="ECO:0007669"/>
    <property type="project" value="RHEA"/>
</dbReference>